<dbReference type="InterPro" id="IPR029021">
    <property type="entry name" value="Prot-tyrosine_phosphatase-like"/>
</dbReference>
<dbReference type="CDD" id="cd18533">
    <property type="entry name" value="PTP_fungal"/>
    <property type="match status" value="1"/>
</dbReference>
<dbReference type="SUPFAM" id="SSF52799">
    <property type="entry name" value="(Phosphotyrosine protein) phosphatases II"/>
    <property type="match status" value="1"/>
</dbReference>
<dbReference type="InterPro" id="IPR016130">
    <property type="entry name" value="Tyr_Pase_AS"/>
</dbReference>
<dbReference type="PANTHER" id="PTHR19134:SF449">
    <property type="entry name" value="TYROSINE-PROTEIN PHOSPHATASE 1"/>
    <property type="match status" value="1"/>
</dbReference>
<sequence length="376" mass="43136">MTTSFDIKRPYSALSKRSRSTESNRSNSSQSARKASEERMDEAYCVPAFLRLSRQEILEKFHELEWQQRDRILESTREPDPDSLWAVEQTADAKARNRYTNVLPWANNRIHLQVPPEHCDYINASPIILSKGKKYIATQGPKEGQFSHIWRMIWHETANPAVIVMLTQTWEAGRDKCFQYFPEDLNTNDELTINDDDEFGDGFKATVKLLSLSQDVASQSTIRKMLLTVNGEQKMVWHLLFSGWPDFCIPEGENQSALLRLIKMSEDYNNVGSPRIVHCSAGVGRTGTFIALDHLLQELDSGSIEEAINKEPHFDPVFDTVNKLREQRMTMVQSDSQLAFVYQVLREKWLEKKTIAPSPEVTEEVEPRPPGAFPED</sequence>
<organism evidence="5 6">
    <name type="scientific">Glutinoglossum americanum</name>
    <dbReference type="NCBI Taxonomy" id="1670608"/>
    <lineage>
        <taxon>Eukaryota</taxon>
        <taxon>Fungi</taxon>
        <taxon>Dikarya</taxon>
        <taxon>Ascomycota</taxon>
        <taxon>Pezizomycotina</taxon>
        <taxon>Geoglossomycetes</taxon>
        <taxon>Geoglossales</taxon>
        <taxon>Geoglossaceae</taxon>
        <taxon>Glutinoglossum</taxon>
    </lineage>
</organism>
<feature type="compositionally biased region" description="Low complexity" evidence="2">
    <location>
        <begin position="21"/>
        <end position="33"/>
    </location>
</feature>
<proteinExistence type="inferred from homology"/>
<dbReference type="PROSITE" id="PS50055">
    <property type="entry name" value="TYR_PHOSPHATASE_PTP"/>
    <property type="match status" value="1"/>
</dbReference>
<dbReference type="OrthoDB" id="10253954at2759"/>
<feature type="domain" description="Tyrosine specific protein phosphatases" evidence="4">
    <location>
        <begin position="256"/>
        <end position="339"/>
    </location>
</feature>
<dbReference type="PRINTS" id="PR00700">
    <property type="entry name" value="PRTYPHPHTASE"/>
</dbReference>
<name>A0A9P8I2H3_9PEZI</name>
<dbReference type="InterPro" id="IPR003595">
    <property type="entry name" value="Tyr_Pase_cat"/>
</dbReference>
<gene>
    <name evidence="5" type="ORF">FGG08_005859</name>
</gene>
<dbReference type="EMBL" id="JAGHQL010000150">
    <property type="protein sequence ID" value="KAH0537343.1"/>
    <property type="molecule type" value="Genomic_DNA"/>
</dbReference>
<comment type="caution">
    <text evidence="5">The sequence shown here is derived from an EMBL/GenBank/DDBJ whole genome shotgun (WGS) entry which is preliminary data.</text>
</comment>
<feature type="region of interest" description="Disordered" evidence="2">
    <location>
        <begin position="1"/>
        <end position="38"/>
    </location>
</feature>
<keyword evidence="6" id="KW-1185">Reference proteome</keyword>
<evidence type="ECO:0000259" key="4">
    <source>
        <dbReference type="PROSITE" id="PS50056"/>
    </source>
</evidence>
<evidence type="ECO:0000313" key="6">
    <source>
        <dbReference type="Proteomes" id="UP000698800"/>
    </source>
</evidence>
<evidence type="ECO:0000313" key="5">
    <source>
        <dbReference type="EMBL" id="KAH0537343.1"/>
    </source>
</evidence>
<dbReference type="InterPro" id="IPR000242">
    <property type="entry name" value="PTP_cat"/>
</dbReference>
<dbReference type="InterPro" id="IPR000387">
    <property type="entry name" value="Tyr_Pase_dom"/>
</dbReference>
<dbReference type="GO" id="GO:0004725">
    <property type="term" value="F:protein tyrosine phosphatase activity"/>
    <property type="evidence" value="ECO:0007669"/>
    <property type="project" value="InterPro"/>
</dbReference>
<feature type="domain" description="Tyrosine-protein phosphatase" evidence="3">
    <location>
        <begin position="57"/>
        <end position="348"/>
    </location>
</feature>
<accession>A0A9P8I2H3</accession>
<reference evidence="5" key="1">
    <citation type="submission" date="2021-03" db="EMBL/GenBank/DDBJ databases">
        <title>Comparative genomics and phylogenomic investigation of the class Geoglossomycetes provide insights into ecological specialization and systematics.</title>
        <authorList>
            <person name="Melie T."/>
            <person name="Pirro S."/>
            <person name="Miller A.N."/>
            <person name="Quandt A."/>
        </authorList>
    </citation>
    <scope>NUCLEOTIDE SEQUENCE</scope>
    <source>
        <strain evidence="5">GBOQ0MN5Z8</strain>
    </source>
</reference>
<evidence type="ECO:0000259" key="3">
    <source>
        <dbReference type="PROSITE" id="PS50055"/>
    </source>
</evidence>
<dbReference type="PROSITE" id="PS00383">
    <property type="entry name" value="TYR_PHOSPHATASE_1"/>
    <property type="match status" value="1"/>
</dbReference>
<comment type="similarity">
    <text evidence="1">Belongs to the protein-tyrosine phosphatase family. Non-receptor class subfamily.</text>
</comment>
<dbReference type="Gene3D" id="3.90.190.10">
    <property type="entry name" value="Protein tyrosine phosphatase superfamily"/>
    <property type="match status" value="1"/>
</dbReference>
<dbReference type="SMART" id="SM00404">
    <property type="entry name" value="PTPc_motif"/>
    <property type="match status" value="1"/>
</dbReference>
<evidence type="ECO:0000256" key="1">
    <source>
        <dbReference type="ARBA" id="ARBA00009649"/>
    </source>
</evidence>
<evidence type="ECO:0000256" key="2">
    <source>
        <dbReference type="SAM" id="MobiDB-lite"/>
    </source>
</evidence>
<feature type="region of interest" description="Disordered" evidence="2">
    <location>
        <begin position="356"/>
        <end position="376"/>
    </location>
</feature>
<dbReference type="PROSITE" id="PS50056">
    <property type="entry name" value="TYR_PHOSPHATASE_2"/>
    <property type="match status" value="1"/>
</dbReference>
<protein>
    <submittedName>
        <fullName evidence="5">Uncharacterized protein</fullName>
    </submittedName>
</protein>
<dbReference type="InterPro" id="IPR050348">
    <property type="entry name" value="Protein-Tyr_Phosphatase"/>
</dbReference>
<dbReference type="AlphaFoldDB" id="A0A9P8I2H3"/>
<dbReference type="Proteomes" id="UP000698800">
    <property type="component" value="Unassembled WGS sequence"/>
</dbReference>
<dbReference type="SMART" id="SM00194">
    <property type="entry name" value="PTPc"/>
    <property type="match status" value="1"/>
</dbReference>
<dbReference type="Pfam" id="PF00102">
    <property type="entry name" value="Y_phosphatase"/>
    <property type="match status" value="1"/>
</dbReference>
<dbReference type="PANTHER" id="PTHR19134">
    <property type="entry name" value="RECEPTOR-TYPE TYROSINE-PROTEIN PHOSPHATASE"/>
    <property type="match status" value="1"/>
</dbReference>